<evidence type="ECO:0000313" key="2">
    <source>
        <dbReference type="EMBL" id="MQM23098.1"/>
    </source>
</evidence>
<proteinExistence type="predicted"/>
<sequence>MAPTPGADSANQGRRQRGSTGILHCVAITTLVLIVAVGLAVLIHPAPLKRWNGGEVAVYYDAMEVRVVYDDQAMAWGEVAPFLHRHDNATEIQVPVVARSA</sequence>
<keyword evidence="1" id="KW-0812">Transmembrane</keyword>
<evidence type="ECO:0000256" key="1">
    <source>
        <dbReference type="SAM" id="Phobius"/>
    </source>
</evidence>
<accession>A0A843XSS8</accession>
<keyword evidence="1" id="KW-0472">Membrane</keyword>
<feature type="transmembrane region" description="Helical" evidence="1">
    <location>
        <begin position="21"/>
        <end position="43"/>
    </location>
</feature>
<keyword evidence="1" id="KW-1133">Transmembrane helix</keyword>
<organism evidence="2 3">
    <name type="scientific">Colocasia esculenta</name>
    <name type="common">Wild taro</name>
    <name type="synonym">Arum esculentum</name>
    <dbReference type="NCBI Taxonomy" id="4460"/>
    <lineage>
        <taxon>Eukaryota</taxon>
        <taxon>Viridiplantae</taxon>
        <taxon>Streptophyta</taxon>
        <taxon>Embryophyta</taxon>
        <taxon>Tracheophyta</taxon>
        <taxon>Spermatophyta</taxon>
        <taxon>Magnoliopsida</taxon>
        <taxon>Liliopsida</taxon>
        <taxon>Araceae</taxon>
        <taxon>Aroideae</taxon>
        <taxon>Colocasieae</taxon>
        <taxon>Colocasia</taxon>
    </lineage>
</organism>
<comment type="caution">
    <text evidence="2">The sequence shown here is derived from an EMBL/GenBank/DDBJ whole genome shotgun (WGS) entry which is preliminary data.</text>
</comment>
<dbReference type="Proteomes" id="UP000652761">
    <property type="component" value="Unassembled WGS sequence"/>
</dbReference>
<evidence type="ECO:0000313" key="3">
    <source>
        <dbReference type="Proteomes" id="UP000652761"/>
    </source>
</evidence>
<name>A0A843XSS8_COLES</name>
<dbReference type="EMBL" id="NMUH01015035">
    <property type="protein sequence ID" value="MQM23098.1"/>
    <property type="molecule type" value="Genomic_DNA"/>
</dbReference>
<reference evidence="2" key="1">
    <citation type="submission" date="2017-07" db="EMBL/GenBank/DDBJ databases">
        <title>Taro Niue Genome Assembly and Annotation.</title>
        <authorList>
            <person name="Atibalentja N."/>
            <person name="Keating K."/>
            <person name="Fields C.J."/>
        </authorList>
    </citation>
    <scope>NUCLEOTIDE SEQUENCE</scope>
    <source>
        <strain evidence="2">Niue_2</strain>
        <tissue evidence="2">Leaf</tissue>
    </source>
</reference>
<dbReference type="OrthoDB" id="669838at2759"/>
<keyword evidence="3" id="KW-1185">Reference proteome</keyword>
<dbReference type="AlphaFoldDB" id="A0A843XSS8"/>
<gene>
    <name evidence="2" type="ORF">Taro_056159</name>
</gene>
<protein>
    <submittedName>
        <fullName evidence="2">Uncharacterized protein</fullName>
    </submittedName>
</protein>